<accession>A0A165EK11</accession>
<dbReference type="InterPro" id="IPR032675">
    <property type="entry name" value="LRR_dom_sf"/>
</dbReference>
<keyword evidence="3" id="KW-1185">Reference proteome</keyword>
<evidence type="ECO:0000256" key="1">
    <source>
        <dbReference type="SAM" id="Coils"/>
    </source>
</evidence>
<feature type="coiled-coil region" evidence="1">
    <location>
        <begin position="65"/>
        <end position="92"/>
    </location>
</feature>
<name>A0A165EK11_EXIGL</name>
<dbReference type="InParanoid" id="A0A165EK11"/>
<protein>
    <submittedName>
        <fullName evidence="2">Uncharacterized protein</fullName>
    </submittedName>
</protein>
<dbReference type="Proteomes" id="UP000077266">
    <property type="component" value="Unassembled WGS sequence"/>
</dbReference>
<sequence length="549" mass="61709">MAQVSTWFNFVYRLMSYQHPLVADARPYIPPISYDDEDDDFVAIYEKPRSSQPLQWTRQTGDRDVDSIDDSVAELQRRIEELQLQKAQLLAERAPVRRVPPEILARVFELGARTDVHFASTVCAVSSLWHSIAMETPAVWANICLGSEWGLGPDAFLRKVQVTLDRSQSSPLLVDVDLYYIDGVERAHALLEAIAPHVSRCYSLAVCVPQPEWMELVVEHFGAHLAPKLEAMALKFRPTTPWGASYAQATIFEGELPALTSLSLEGLPLTILRAGLPALRTLEYKHFEELYTYPQNSASATPLGDLLGLLETSPTLEELKLEHCNFTVEEQDLAFDADRPRVELPMLHSLTCSHIDAGNVTLLMESIHAPNLRRLALRTDSIRQVQDLWWVPKEPLRSVRSLELEGFRLMDGSALIAFLRLLNHMPLLTTLSILSPYSTQVTSQFFDVLAQPTRGGAWLCPRLVDITVAACHGLGGHELLHAARARADVRRVDVRPFKRVLVRNCPSFDASVVDDLREIVRDFNYMPPPTIPAIVPPSPMQWGQPVFFS</sequence>
<evidence type="ECO:0000313" key="3">
    <source>
        <dbReference type="Proteomes" id="UP000077266"/>
    </source>
</evidence>
<dbReference type="AlphaFoldDB" id="A0A165EK11"/>
<dbReference type="EMBL" id="KV426135">
    <property type="protein sequence ID" value="KZV87118.1"/>
    <property type="molecule type" value="Genomic_DNA"/>
</dbReference>
<dbReference type="SUPFAM" id="SSF52047">
    <property type="entry name" value="RNI-like"/>
    <property type="match status" value="1"/>
</dbReference>
<organism evidence="2 3">
    <name type="scientific">Exidia glandulosa HHB12029</name>
    <dbReference type="NCBI Taxonomy" id="1314781"/>
    <lineage>
        <taxon>Eukaryota</taxon>
        <taxon>Fungi</taxon>
        <taxon>Dikarya</taxon>
        <taxon>Basidiomycota</taxon>
        <taxon>Agaricomycotina</taxon>
        <taxon>Agaricomycetes</taxon>
        <taxon>Auriculariales</taxon>
        <taxon>Exidiaceae</taxon>
        <taxon>Exidia</taxon>
    </lineage>
</organism>
<proteinExistence type="predicted"/>
<gene>
    <name evidence="2" type="ORF">EXIGLDRAFT_840229</name>
</gene>
<dbReference type="Gene3D" id="3.80.10.10">
    <property type="entry name" value="Ribonuclease Inhibitor"/>
    <property type="match status" value="1"/>
</dbReference>
<dbReference type="STRING" id="1314781.A0A165EK11"/>
<dbReference type="OrthoDB" id="3181259at2759"/>
<keyword evidence="1" id="KW-0175">Coiled coil</keyword>
<reference evidence="2 3" key="1">
    <citation type="journal article" date="2016" name="Mol. Biol. Evol.">
        <title>Comparative Genomics of Early-Diverging Mushroom-Forming Fungi Provides Insights into the Origins of Lignocellulose Decay Capabilities.</title>
        <authorList>
            <person name="Nagy L.G."/>
            <person name="Riley R."/>
            <person name="Tritt A."/>
            <person name="Adam C."/>
            <person name="Daum C."/>
            <person name="Floudas D."/>
            <person name="Sun H."/>
            <person name="Yadav J.S."/>
            <person name="Pangilinan J."/>
            <person name="Larsson K.H."/>
            <person name="Matsuura K."/>
            <person name="Barry K."/>
            <person name="Labutti K."/>
            <person name="Kuo R."/>
            <person name="Ohm R.A."/>
            <person name="Bhattacharya S.S."/>
            <person name="Shirouzu T."/>
            <person name="Yoshinaga Y."/>
            <person name="Martin F.M."/>
            <person name="Grigoriev I.V."/>
            <person name="Hibbett D.S."/>
        </authorList>
    </citation>
    <scope>NUCLEOTIDE SEQUENCE [LARGE SCALE GENOMIC DNA]</scope>
    <source>
        <strain evidence="2 3">HHB12029</strain>
    </source>
</reference>
<evidence type="ECO:0000313" key="2">
    <source>
        <dbReference type="EMBL" id="KZV87118.1"/>
    </source>
</evidence>